<protein>
    <submittedName>
        <fullName evidence="3">Transposase</fullName>
    </submittedName>
</protein>
<organism evidence="3">
    <name type="scientific">Nippostrongylus brasiliensis</name>
    <name type="common">Rat hookworm</name>
    <dbReference type="NCBI Taxonomy" id="27835"/>
    <lineage>
        <taxon>Eukaryota</taxon>
        <taxon>Metazoa</taxon>
        <taxon>Ecdysozoa</taxon>
        <taxon>Nematoda</taxon>
        <taxon>Chromadorea</taxon>
        <taxon>Rhabditida</taxon>
        <taxon>Rhabditina</taxon>
        <taxon>Rhabditomorpha</taxon>
        <taxon>Strongyloidea</taxon>
        <taxon>Heligmosomidae</taxon>
        <taxon>Nippostrongylus</taxon>
    </lineage>
</organism>
<reference evidence="3" key="1">
    <citation type="submission" date="2017-02" db="UniProtKB">
        <authorList>
            <consortium name="WormBaseParasite"/>
        </authorList>
    </citation>
    <scope>IDENTIFICATION</scope>
</reference>
<keyword evidence="2" id="KW-1185">Reference proteome</keyword>
<proteinExistence type="predicted"/>
<dbReference type="AlphaFoldDB" id="A0A0N4XWR8"/>
<reference evidence="1 2" key="2">
    <citation type="submission" date="2018-11" db="EMBL/GenBank/DDBJ databases">
        <authorList>
            <consortium name="Pathogen Informatics"/>
        </authorList>
    </citation>
    <scope>NUCLEOTIDE SEQUENCE [LARGE SCALE GENOMIC DNA]</scope>
</reference>
<dbReference type="EMBL" id="UYSL01019883">
    <property type="protein sequence ID" value="VDL70954.1"/>
    <property type="molecule type" value="Genomic_DNA"/>
</dbReference>
<dbReference type="Proteomes" id="UP000271162">
    <property type="component" value="Unassembled WGS sequence"/>
</dbReference>
<evidence type="ECO:0000313" key="1">
    <source>
        <dbReference type="EMBL" id="VDL70954.1"/>
    </source>
</evidence>
<sequence length="75" mass="8735">MKLHIWTMPRADHGDDVCIYDDRTPPLVGRKWGISRHRVWVSYGVSQLLQMTVSDFQGLQSYSAISPWFGERKRA</sequence>
<dbReference type="WBParaSite" id="NBR_0000736401-mRNA-1">
    <property type="protein sequence ID" value="NBR_0000736401-mRNA-1"/>
    <property type="gene ID" value="NBR_0000736401"/>
</dbReference>
<evidence type="ECO:0000313" key="3">
    <source>
        <dbReference type="WBParaSite" id="NBR_0000736401-mRNA-1"/>
    </source>
</evidence>
<evidence type="ECO:0000313" key="2">
    <source>
        <dbReference type="Proteomes" id="UP000271162"/>
    </source>
</evidence>
<gene>
    <name evidence="1" type="ORF">NBR_LOCUS7365</name>
</gene>
<accession>A0A0N4XWR8</accession>
<name>A0A0N4XWR8_NIPBR</name>